<evidence type="ECO:0000259" key="1">
    <source>
        <dbReference type="Pfam" id="PF16761"/>
    </source>
</evidence>
<dbReference type="InterPro" id="IPR031915">
    <property type="entry name" value="Clr2_N"/>
</dbReference>
<dbReference type="GO" id="GO:0031934">
    <property type="term" value="C:mating-type region heterochromatin"/>
    <property type="evidence" value="ECO:0007669"/>
    <property type="project" value="TreeGrafter"/>
</dbReference>
<dbReference type="InParanoid" id="A0A1Y2G5W4"/>
<proteinExistence type="predicted"/>
<dbReference type="Pfam" id="PF16761">
    <property type="entry name" value="Clr2_transil"/>
    <property type="match status" value="1"/>
</dbReference>
<protein>
    <recommendedName>
        <fullName evidence="1">Cryptic loci regulator 2 N-terminal domain-containing protein</fullName>
    </recommendedName>
</protein>
<dbReference type="PANTHER" id="PTHR38046:SF1">
    <property type="entry name" value="CRYPTIC LOCI REGULATOR 2"/>
    <property type="match status" value="1"/>
</dbReference>
<evidence type="ECO:0000313" key="3">
    <source>
        <dbReference type="Proteomes" id="UP000193467"/>
    </source>
</evidence>
<name>A0A1Y2G5W4_9BASI</name>
<comment type="caution">
    <text evidence="2">The sequence shown here is derived from an EMBL/GenBank/DDBJ whole genome shotgun (WGS) entry which is preliminary data.</text>
</comment>
<reference evidence="2 3" key="1">
    <citation type="submission" date="2016-07" db="EMBL/GenBank/DDBJ databases">
        <title>Pervasive Adenine N6-methylation of Active Genes in Fungi.</title>
        <authorList>
            <consortium name="DOE Joint Genome Institute"/>
            <person name="Mondo S.J."/>
            <person name="Dannebaum R.O."/>
            <person name="Kuo R.C."/>
            <person name="Labutti K."/>
            <person name="Haridas S."/>
            <person name="Kuo A."/>
            <person name="Salamov A."/>
            <person name="Ahrendt S.R."/>
            <person name="Lipzen A."/>
            <person name="Sullivan W."/>
            <person name="Andreopoulos W.B."/>
            <person name="Clum A."/>
            <person name="Lindquist E."/>
            <person name="Daum C."/>
            <person name="Ramamoorthy G.K."/>
            <person name="Gryganskyi A."/>
            <person name="Culley D."/>
            <person name="Magnuson J.K."/>
            <person name="James T.Y."/>
            <person name="O'Malley M.A."/>
            <person name="Stajich J.E."/>
            <person name="Spatafora J.W."/>
            <person name="Visel A."/>
            <person name="Grigoriev I.V."/>
        </authorList>
    </citation>
    <scope>NUCLEOTIDE SEQUENCE [LARGE SCALE GENOMIC DNA]</scope>
    <source>
        <strain evidence="2 3">62-1032</strain>
    </source>
</reference>
<gene>
    <name evidence="2" type="ORF">BCR35DRAFT_10903</name>
</gene>
<dbReference type="STRING" id="106004.A0A1Y2G5W4"/>
<keyword evidence="3" id="KW-1185">Reference proteome</keyword>
<organism evidence="2 3">
    <name type="scientific">Leucosporidium creatinivorum</name>
    <dbReference type="NCBI Taxonomy" id="106004"/>
    <lineage>
        <taxon>Eukaryota</taxon>
        <taxon>Fungi</taxon>
        <taxon>Dikarya</taxon>
        <taxon>Basidiomycota</taxon>
        <taxon>Pucciniomycotina</taxon>
        <taxon>Microbotryomycetes</taxon>
        <taxon>Leucosporidiales</taxon>
        <taxon>Leucosporidium</taxon>
    </lineage>
</organism>
<evidence type="ECO:0000313" key="2">
    <source>
        <dbReference type="EMBL" id="ORY92890.1"/>
    </source>
</evidence>
<dbReference type="EMBL" id="MCGR01000001">
    <property type="protein sequence ID" value="ORY92890.1"/>
    <property type="molecule type" value="Genomic_DNA"/>
</dbReference>
<accession>A0A1Y2G5W4</accession>
<dbReference type="GO" id="GO:0033553">
    <property type="term" value="C:rDNA heterochromatin"/>
    <property type="evidence" value="ECO:0007669"/>
    <property type="project" value="TreeGrafter"/>
</dbReference>
<feature type="domain" description="Cryptic loci regulator 2 N-terminal" evidence="1">
    <location>
        <begin position="91"/>
        <end position="165"/>
    </location>
</feature>
<dbReference type="GO" id="GO:0070824">
    <property type="term" value="C:SHREC complex"/>
    <property type="evidence" value="ECO:0007669"/>
    <property type="project" value="InterPro"/>
</dbReference>
<dbReference type="Proteomes" id="UP000193467">
    <property type="component" value="Unassembled WGS sequence"/>
</dbReference>
<dbReference type="AlphaFoldDB" id="A0A1Y2G5W4"/>
<dbReference type="PANTHER" id="PTHR38046">
    <property type="entry name" value="CRYPTIC LOCI REGULATOR 2"/>
    <property type="match status" value="1"/>
</dbReference>
<dbReference type="InterPro" id="IPR038986">
    <property type="entry name" value="Clr2"/>
</dbReference>
<sequence>MAASAQPYKGPLDPREHFTVTLQKHCTKERPSILTVDPTFGDGLTHRWPQEDQDMTLLKPEHEKHVLWRRTAGDWLAKDLGVWDEHSAPHWILETLPMNYALFEQVTHPKAEKPGAVNPKPAGKLRLDRFIFGHNGRKIRSALSLGKHLSWLLHGSHELCTCDGCKIVSKAGAAAAVAMGLSPITAPTRASPGTGKGS</sequence>
<dbReference type="OrthoDB" id="2421327at2759"/>
<dbReference type="GO" id="GO:0030466">
    <property type="term" value="P:silent mating-type cassette heterochromatin formation"/>
    <property type="evidence" value="ECO:0007669"/>
    <property type="project" value="TreeGrafter"/>
</dbReference>